<dbReference type="GO" id="GO:0071949">
    <property type="term" value="F:FAD binding"/>
    <property type="evidence" value="ECO:0007669"/>
    <property type="project" value="InterPro"/>
</dbReference>
<dbReference type="PANTHER" id="PTHR23167">
    <property type="entry name" value="CALPONIN HOMOLOGY DOMAIN-CONTAINING PROTEIN DDB_G0272472-RELATED"/>
    <property type="match status" value="1"/>
</dbReference>
<evidence type="ECO:0000259" key="4">
    <source>
        <dbReference type="Pfam" id="PF25413"/>
    </source>
</evidence>
<evidence type="ECO:0000313" key="6">
    <source>
        <dbReference type="Proteomes" id="UP000276133"/>
    </source>
</evidence>
<sequence length="527" mass="59542">REMNDANLGKEKKNFEKAFESFVRSNSSRQIKKTFDSLLDQLGIDGRQVHAEGAEPAGRGRRTRLLYKLIEARTDYWKSNELWKKYDERAAGPEYANRSQGSARPLRVLIVGSGPVGLRLSVECALLGFQCTVVEKRDRFSRNNPEHPGAAGWRIKCIPEGHPVAAQAFDAVVGADGRRNSLPGFLRREFRGRLAIGITVNFVNYNTPDEQKVAERGGVAFIFDQKFFLELRRETGIDLENIVYYKDDTHYFVMTAKRHSLLEKHVIKEDYADAGQLLSKDNVNFDNLCAYAKEAAYHSTGKKLTTLHFAKNHYGQPDVAMFDFTSLFHSENASRIVVRQGHSLLMSLVGDSLLEPFWPLGTGIARGFLAALDTAWQLRGYADGRPPLELLAERESVYQLLSQTTHDNIGKSYHEFTIEPGTRYCNLNSVKRGGQLSEEQVRALYDEGSGPIYSPKAGEHSILVVNGGKPQQKRERIRNSATTLLHWAQMVVQPFSLRIEDFCSPAWKDGSVFLAIVNRYKDEYVKI</sequence>
<dbReference type="SUPFAM" id="SSF51905">
    <property type="entry name" value="FAD/NAD(P)-binding domain"/>
    <property type="match status" value="1"/>
</dbReference>
<proteinExistence type="predicted"/>
<dbReference type="InterPro" id="IPR050540">
    <property type="entry name" value="F-actin_Monoox_Mical"/>
</dbReference>
<dbReference type="GO" id="GO:0005737">
    <property type="term" value="C:cytoplasm"/>
    <property type="evidence" value="ECO:0007669"/>
    <property type="project" value="UniProtKB-SubCell"/>
</dbReference>
<dbReference type="OrthoDB" id="20799at2759"/>
<dbReference type="Gene3D" id="3.50.50.60">
    <property type="entry name" value="FAD/NAD(P)-binding domain"/>
    <property type="match status" value="2"/>
</dbReference>
<dbReference type="AlphaFoldDB" id="A0A3M7R176"/>
<gene>
    <name evidence="5" type="ORF">BpHYR1_005157</name>
</gene>
<dbReference type="InterPro" id="IPR036872">
    <property type="entry name" value="CH_dom_sf"/>
</dbReference>
<dbReference type="Pfam" id="PF01494">
    <property type="entry name" value="FAD_binding_3"/>
    <property type="match status" value="1"/>
</dbReference>
<evidence type="ECO:0000259" key="3">
    <source>
        <dbReference type="Pfam" id="PF01494"/>
    </source>
</evidence>
<dbReference type="EMBL" id="REGN01004497">
    <property type="protein sequence ID" value="RNA17229.1"/>
    <property type="molecule type" value="Genomic_DNA"/>
</dbReference>
<dbReference type="Gene3D" id="1.10.418.10">
    <property type="entry name" value="Calponin-like domain"/>
    <property type="match status" value="1"/>
</dbReference>
<dbReference type="SUPFAM" id="SSF47576">
    <property type="entry name" value="Calponin-homology domain, CH-domain"/>
    <property type="match status" value="1"/>
</dbReference>
<evidence type="ECO:0000256" key="2">
    <source>
        <dbReference type="ARBA" id="ARBA00022490"/>
    </source>
</evidence>
<keyword evidence="2" id="KW-0963">Cytoplasm</keyword>
<dbReference type="Proteomes" id="UP000276133">
    <property type="component" value="Unassembled WGS sequence"/>
</dbReference>
<protein>
    <submittedName>
        <fullName evidence="5">Uncharacterized protein</fullName>
    </submittedName>
</protein>
<evidence type="ECO:0000256" key="1">
    <source>
        <dbReference type="ARBA" id="ARBA00004496"/>
    </source>
</evidence>
<feature type="non-terminal residue" evidence="5">
    <location>
        <position position="1"/>
    </location>
</feature>
<dbReference type="PANTHER" id="PTHR23167:SF54">
    <property type="entry name" value="[F-ACTIN]-MONOOXYGENASE MICAL"/>
    <property type="match status" value="1"/>
</dbReference>
<dbReference type="InterPro" id="IPR002938">
    <property type="entry name" value="FAD-bd"/>
</dbReference>
<comment type="subcellular location">
    <subcellularLocation>
        <location evidence="1">Cytoplasm</location>
    </subcellularLocation>
</comment>
<feature type="domain" description="[F-actin]-monooxygenase MICAL1-3-like Rossman" evidence="4">
    <location>
        <begin position="194"/>
        <end position="323"/>
    </location>
</feature>
<dbReference type="InterPro" id="IPR057494">
    <property type="entry name" value="Rossman_Mical"/>
</dbReference>
<keyword evidence="6" id="KW-1185">Reference proteome</keyword>
<dbReference type="STRING" id="10195.A0A3M7R176"/>
<reference evidence="5 6" key="1">
    <citation type="journal article" date="2018" name="Sci. Rep.">
        <title>Genomic signatures of local adaptation to the degree of environmental predictability in rotifers.</title>
        <authorList>
            <person name="Franch-Gras L."/>
            <person name="Hahn C."/>
            <person name="Garcia-Roger E.M."/>
            <person name="Carmona M.J."/>
            <person name="Serra M."/>
            <person name="Gomez A."/>
        </authorList>
    </citation>
    <scope>NUCLEOTIDE SEQUENCE [LARGE SCALE GENOMIC DNA]</scope>
    <source>
        <strain evidence="5">HYR1</strain>
    </source>
</reference>
<comment type="caution">
    <text evidence="5">The sequence shown here is derived from an EMBL/GenBank/DDBJ whole genome shotgun (WGS) entry which is preliminary data.</text>
</comment>
<dbReference type="Pfam" id="PF25413">
    <property type="entry name" value="Rossman_Mical"/>
    <property type="match status" value="1"/>
</dbReference>
<feature type="domain" description="FAD-binding" evidence="3">
    <location>
        <begin position="107"/>
        <end position="142"/>
    </location>
</feature>
<dbReference type="InterPro" id="IPR036188">
    <property type="entry name" value="FAD/NAD-bd_sf"/>
</dbReference>
<accession>A0A3M7R176</accession>
<organism evidence="5 6">
    <name type="scientific">Brachionus plicatilis</name>
    <name type="common">Marine rotifer</name>
    <name type="synonym">Brachionus muelleri</name>
    <dbReference type="NCBI Taxonomy" id="10195"/>
    <lineage>
        <taxon>Eukaryota</taxon>
        <taxon>Metazoa</taxon>
        <taxon>Spiralia</taxon>
        <taxon>Gnathifera</taxon>
        <taxon>Rotifera</taxon>
        <taxon>Eurotatoria</taxon>
        <taxon>Monogononta</taxon>
        <taxon>Pseudotrocha</taxon>
        <taxon>Ploima</taxon>
        <taxon>Brachionidae</taxon>
        <taxon>Brachionus</taxon>
    </lineage>
</organism>
<name>A0A3M7R176_BRAPC</name>
<evidence type="ECO:0000313" key="5">
    <source>
        <dbReference type="EMBL" id="RNA17229.1"/>
    </source>
</evidence>